<dbReference type="InterPro" id="IPR051675">
    <property type="entry name" value="Endo/Exo/Phosphatase_dom_1"/>
</dbReference>
<dbReference type="SUPFAM" id="SSF47781">
    <property type="entry name" value="RuvA domain 2-like"/>
    <property type="match status" value="2"/>
</dbReference>
<dbReference type="Gene3D" id="1.10.150.280">
    <property type="entry name" value="AF1531-like domain"/>
    <property type="match status" value="1"/>
</dbReference>
<sequence length="294" mass="33844">MTKFNLKSHLTFNRSEQGGIFFLTLLIVVLLSIYLFVDFSSESVFDVTSSEIVQKQHYLDSLRCVEQEARKPKIYPFNPNFITDYKAYTLKMPPESFDKLKAFREKDLWLHSVTDFKRVTGVSDVWLDSISPYFKFPEWITNPKPNYTSKYKNFRSKHTLSEKTDLNTATEEELQEVSGIGPALSKRVISYRDKLGGFTEDVQLYDVYGLSSTVVARVKERFTVKTPRPITHINVNTATASDLATIPGVSFELGKDIWEFVRLREGLTTLSELEKIDGMTANKLQRIQLYLSVE</sequence>
<keyword evidence="3" id="KW-1185">Reference proteome</keyword>
<proteinExistence type="predicted"/>
<name>A0A6G6GKF0_9FLAO</name>
<keyword evidence="1" id="KW-0472">Membrane</keyword>
<dbReference type="Gene3D" id="1.10.150.320">
    <property type="entry name" value="Photosystem II 12 kDa extrinsic protein"/>
    <property type="match status" value="1"/>
</dbReference>
<evidence type="ECO:0000313" key="2">
    <source>
        <dbReference type="EMBL" id="QIE59055.1"/>
    </source>
</evidence>
<keyword evidence="1" id="KW-1133">Transmembrane helix</keyword>
<reference evidence="2 3" key="1">
    <citation type="submission" date="2020-02" db="EMBL/GenBank/DDBJ databases">
        <title>Complete genome sequence of Flavobacteriaceae bacterium.</title>
        <authorList>
            <person name="Kim S.-J."/>
            <person name="Kim Y.-S."/>
            <person name="Kim K.-H."/>
        </authorList>
    </citation>
    <scope>NUCLEOTIDE SEQUENCE [LARGE SCALE GENOMIC DNA]</scope>
    <source>
        <strain evidence="2 3">RR4-40</strain>
    </source>
</reference>
<dbReference type="EMBL" id="CP049057">
    <property type="protein sequence ID" value="QIE59055.1"/>
    <property type="molecule type" value="Genomic_DNA"/>
</dbReference>
<keyword evidence="1" id="KW-0812">Transmembrane</keyword>
<dbReference type="AlphaFoldDB" id="A0A6G6GKF0"/>
<gene>
    <name evidence="2" type="ORF">G5B37_05620</name>
</gene>
<evidence type="ECO:0000256" key="1">
    <source>
        <dbReference type="SAM" id="Phobius"/>
    </source>
</evidence>
<dbReference type="GO" id="GO:0015627">
    <property type="term" value="C:type II protein secretion system complex"/>
    <property type="evidence" value="ECO:0007669"/>
    <property type="project" value="TreeGrafter"/>
</dbReference>
<dbReference type="RefSeq" id="WP_164679085.1">
    <property type="nucleotide sequence ID" value="NZ_CP049057.1"/>
</dbReference>
<dbReference type="PANTHER" id="PTHR21180:SF32">
    <property type="entry name" value="ENDONUCLEASE_EXONUCLEASE_PHOSPHATASE FAMILY DOMAIN-CONTAINING PROTEIN 1"/>
    <property type="match status" value="1"/>
</dbReference>
<dbReference type="GO" id="GO:0015628">
    <property type="term" value="P:protein secretion by the type II secretion system"/>
    <property type="evidence" value="ECO:0007669"/>
    <property type="project" value="TreeGrafter"/>
</dbReference>
<accession>A0A6G6GKF0</accession>
<evidence type="ECO:0000313" key="3">
    <source>
        <dbReference type="Proteomes" id="UP000505306"/>
    </source>
</evidence>
<dbReference type="KEGG" id="mgel:G5B37_05620"/>
<dbReference type="Proteomes" id="UP000505306">
    <property type="component" value="Chromosome"/>
</dbReference>
<dbReference type="PANTHER" id="PTHR21180">
    <property type="entry name" value="ENDONUCLEASE/EXONUCLEASE/PHOSPHATASE FAMILY DOMAIN-CONTAINING PROTEIN 1"/>
    <property type="match status" value="1"/>
</dbReference>
<dbReference type="Pfam" id="PF12836">
    <property type="entry name" value="HHH_3"/>
    <property type="match status" value="2"/>
</dbReference>
<organism evidence="2 3">
    <name type="scientific">Rasiella rasia</name>
    <dbReference type="NCBI Taxonomy" id="2744027"/>
    <lineage>
        <taxon>Bacteria</taxon>
        <taxon>Pseudomonadati</taxon>
        <taxon>Bacteroidota</taxon>
        <taxon>Flavobacteriia</taxon>
        <taxon>Flavobacteriales</taxon>
        <taxon>Flavobacteriaceae</taxon>
        <taxon>Rasiella</taxon>
    </lineage>
</organism>
<protein>
    <submittedName>
        <fullName evidence="2">Helix-hairpin-helix domain-containing protein</fullName>
    </submittedName>
</protein>
<dbReference type="InterPro" id="IPR010994">
    <property type="entry name" value="RuvA_2-like"/>
</dbReference>
<feature type="transmembrane region" description="Helical" evidence="1">
    <location>
        <begin position="20"/>
        <end position="37"/>
    </location>
</feature>